<reference evidence="1 2" key="1">
    <citation type="submission" date="2014-02" db="EMBL/GenBank/DDBJ databases">
        <title>Transposable element dynamics among asymbiotic and ectomycorrhizal Amanita fungi.</title>
        <authorList>
            <consortium name="DOE Joint Genome Institute"/>
            <person name="Hess J."/>
            <person name="Skrede I."/>
            <person name="Wolfe B."/>
            <person name="LaButti K."/>
            <person name="Ohm R.A."/>
            <person name="Grigoriev I.V."/>
            <person name="Pringle A."/>
        </authorList>
    </citation>
    <scope>NUCLEOTIDE SEQUENCE [LARGE SCALE GENOMIC DNA]</scope>
    <source>
        <strain evidence="1 2">SKay4041</strain>
    </source>
</reference>
<dbReference type="PANTHER" id="PTHR13211:SF0">
    <property type="entry name" value="TELOMERASE CAJAL BODY PROTEIN 1"/>
    <property type="match status" value="1"/>
</dbReference>
<proteinExistence type="predicted"/>
<dbReference type="STRING" id="703135.A0A2A9N9W4"/>
<accession>A0A2A9N9W4</accession>
<gene>
    <name evidence="1" type="ORF">AMATHDRAFT_163735</name>
</gene>
<sequence length="476" mass="52420">MSWTPPAFSFSSSTPSQCLSLELHSDKEYPTNFARSAKWSPDGLSVLAHSENRTFQVFDMCVCTISSLFVESCVYSPDSAHLHETLPPGQSNAHLVSTLLHQPSPIIDYLWYPTATRHDPASYCFLASVRECPVKLLDASTGRLRASYKIVDHRERQVAPHCMAFNLTASRLYCGFEDAIEVFDINRPGEGTRMHTTPSKKSKDGLKGIISALAFSPGASYPDTYYAAGSLTPVSHNIVLYSESQGDAPVMFIGGGVGRNSPSYGGVVQLRFNPLKPHILYASFRSRHAHGHIYAWDLRMSDSGESNPPYQVFQTSSGPSQQKASIQAKETNYNQKLFFDVDVTGKWLSVGDQFGQISVFDLDSDLDASSQGDSMGSIQQQLPEQDVLHPSCRFEAHIDAVSSTCLNPCFPLLLSTSGSRRFVEDLGDVGDEVRHRNDANEHEVVNVGLEEHDADSLVGDLRPITLDSSVKVWWSG</sequence>
<protein>
    <recommendedName>
        <fullName evidence="3">DUF2415 domain-containing protein</fullName>
    </recommendedName>
</protein>
<dbReference type="EMBL" id="KZ302614">
    <property type="protein sequence ID" value="PFH45021.1"/>
    <property type="molecule type" value="Genomic_DNA"/>
</dbReference>
<evidence type="ECO:0000313" key="2">
    <source>
        <dbReference type="Proteomes" id="UP000242287"/>
    </source>
</evidence>
<organism evidence="1 2">
    <name type="scientific">Amanita thiersii Skay4041</name>
    <dbReference type="NCBI Taxonomy" id="703135"/>
    <lineage>
        <taxon>Eukaryota</taxon>
        <taxon>Fungi</taxon>
        <taxon>Dikarya</taxon>
        <taxon>Basidiomycota</taxon>
        <taxon>Agaricomycotina</taxon>
        <taxon>Agaricomycetes</taxon>
        <taxon>Agaricomycetidae</taxon>
        <taxon>Agaricales</taxon>
        <taxon>Pluteineae</taxon>
        <taxon>Amanitaceae</taxon>
        <taxon>Amanita</taxon>
    </lineage>
</organism>
<evidence type="ECO:0000313" key="1">
    <source>
        <dbReference type="EMBL" id="PFH45021.1"/>
    </source>
</evidence>
<dbReference type="Gene3D" id="2.130.10.10">
    <property type="entry name" value="YVTN repeat-like/Quinoprotein amine dehydrogenase"/>
    <property type="match status" value="2"/>
</dbReference>
<dbReference type="Proteomes" id="UP000242287">
    <property type="component" value="Unassembled WGS sequence"/>
</dbReference>
<dbReference type="PANTHER" id="PTHR13211">
    <property type="entry name" value="TELOMERASE CAJAL BODY PROTEIN 1"/>
    <property type="match status" value="1"/>
</dbReference>
<dbReference type="AlphaFoldDB" id="A0A2A9N9W4"/>
<evidence type="ECO:0008006" key="3">
    <source>
        <dbReference type="Google" id="ProtNLM"/>
    </source>
</evidence>
<keyword evidence="2" id="KW-1185">Reference proteome</keyword>
<dbReference type="InterPro" id="IPR051150">
    <property type="entry name" value="SWT21/TCAB1_mRNA_Telomere"/>
</dbReference>
<dbReference type="SUPFAM" id="SSF50978">
    <property type="entry name" value="WD40 repeat-like"/>
    <property type="match status" value="1"/>
</dbReference>
<dbReference type="InterPro" id="IPR015943">
    <property type="entry name" value="WD40/YVTN_repeat-like_dom_sf"/>
</dbReference>
<name>A0A2A9N9W4_9AGAR</name>
<dbReference type="OrthoDB" id="239865at2759"/>
<dbReference type="InterPro" id="IPR036322">
    <property type="entry name" value="WD40_repeat_dom_sf"/>
</dbReference>